<evidence type="ECO:0000313" key="11">
    <source>
        <dbReference type="Proteomes" id="UP000024837"/>
    </source>
</evidence>
<name>W7I5B0_9PEZI</name>
<feature type="transmembrane region" description="Helical" evidence="9">
    <location>
        <begin position="394"/>
        <end position="411"/>
    </location>
</feature>
<accession>W7I5B0</accession>
<feature type="transmembrane region" description="Helical" evidence="9">
    <location>
        <begin position="470"/>
        <end position="493"/>
    </location>
</feature>
<keyword evidence="6 9" id="KW-0472">Membrane</keyword>
<evidence type="ECO:0008006" key="12">
    <source>
        <dbReference type="Google" id="ProtNLM"/>
    </source>
</evidence>
<dbReference type="InterPro" id="IPR036259">
    <property type="entry name" value="MFS_trans_sf"/>
</dbReference>
<gene>
    <name evidence="10" type="ORF">DRE_01297</name>
</gene>
<dbReference type="HOGENOM" id="CLU_004790_4_2_1"/>
<evidence type="ECO:0000256" key="5">
    <source>
        <dbReference type="ARBA" id="ARBA00022989"/>
    </source>
</evidence>
<evidence type="ECO:0000256" key="6">
    <source>
        <dbReference type="ARBA" id="ARBA00023136"/>
    </source>
</evidence>
<sequence>MTDHSGQIPGYNILHSLLLNNNLAFVNLLTGVSLCRELRAKEGLDPSENKTEDTVHTLAEERPSNLEGFEALAANIDPLEPFAELPLGPIPQPTADYYEPTAEEKATLRHVAEDLPLSAWLVAVVELCERFAFYGSQGLFQNFVQRPYNGREGPGALGLGQHGATGLGTFFQFWCYATPLFGAIVADQYIGKYKTIVYFYMVYIVGLGVLFITSLPFSLEAGSGLGGFVSAIILIGIGSGGIKASVSPLIAEQYTRKKMAIQTLASGERIILDPALTIQRIYMVFYLSVNIGSLSVLATPYMEYKLPWSFASAYLLCLCVLIVGFVVLILGRKMYVSQPPKGSVISDAFKAIWVMIKHRKTDAAKQSWQRENVQNADLAKFYWDDHFIEELKRTLVACKVFTFFPIFWVVYNQFTTNFISQAGQMRTHGIPNDLMQNFDPIAIIIFVPILDRFVYPFLQKARIPFPPVNRITFGFIIASVAMAYAAIVQYLIYSSGPCYKAPLCPASEKNGVAQGNNVHIAVQMPAYILIGFAEILASVTGLEYAFTKAPSSMRSFVQAMYLLTYAFGAAINEALSPMANNPTILWMYVGISIAAFVTGWLFWVCFQGLDELEDEINRLEAPEKDPKVNDMAHEDEERGVLAKHKASIDTARGR</sequence>
<comment type="subcellular location">
    <subcellularLocation>
        <location evidence="1 7">Membrane</location>
        <topology evidence="1 7">Multi-pass membrane protein</topology>
    </subcellularLocation>
</comment>
<dbReference type="GO" id="GO:0071916">
    <property type="term" value="F:dipeptide transmembrane transporter activity"/>
    <property type="evidence" value="ECO:0007669"/>
    <property type="project" value="UniProtKB-ARBA"/>
</dbReference>
<keyword evidence="3 7" id="KW-0813">Transport</keyword>
<feature type="transmembrane region" description="Helical" evidence="9">
    <location>
        <begin position="585"/>
        <end position="606"/>
    </location>
</feature>
<evidence type="ECO:0000256" key="7">
    <source>
        <dbReference type="RuleBase" id="RU003755"/>
    </source>
</evidence>
<proteinExistence type="inferred from homology"/>
<evidence type="ECO:0000313" key="10">
    <source>
        <dbReference type="EMBL" id="EWC43945.1"/>
    </source>
</evidence>
<protein>
    <recommendedName>
        <fullName evidence="12">Peptide transporter PTR2</fullName>
    </recommendedName>
</protein>
<feature type="transmembrane region" description="Helical" evidence="9">
    <location>
        <begin position="441"/>
        <end position="458"/>
    </location>
</feature>
<dbReference type="AlphaFoldDB" id="W7I5B0"/>
<feature type="transmembrane region" description="Helical" evidence="9">
    <location>
        <begin position="225"/>
        <end position="251"/>
    </location>
</feature>
<reference evidence="10 11" key="1">
    <citation type="submission" date="2013-05" db="EMBL/GenBank/DDBJ databases">
        <title>Drechslerella stenobrocha genome reveals carnivorous origination and mechanical trapping mechanism of predatory fungi.</title>
        <authorList>
            <person name="Liu X."/>
            <person name="Zhang W."/>
            <person name="Liu K."/>
        </authorList>
    </citation>
    <scope>NUCLEOTIDE SEQUENCE [LARGE SCALE GENOMIC DNA]</scope>
    <source>
        <strain evidence="10 11">248</strain>
    </source>
</reference>
<feature type="region of interest" description="Disordered" evidence="8">
    <location>
        <begin position="620"/>
        <end position="654"/>
    </location>
</feature>
<evidence type="ECO:0000256" key="2">
    <source>
        <dbReference type="ARBA" id="ARBA00005982"/>
    </source>
</evidence>
<evidence type="ECO:0000256" key="1">
    <source>
        <dbReference type="ARBA" id="ARBA00004141"/>
    </source>
</evidence>
<evidence type="ECO:0000256" key="4">
    <source>
        <dbReference type="ARBA" id="ARBA00022692"/>
    </source>
</evidence>
<keyword evidence="5 9" id="KW-1133">Transmembrane helix</keyword>
<comment type="similarity">
    <text evidence="2 7">Belongs to the major facilitator superfamily. Proton-dependent oligopeptide transporter (POT/PTR) (TC 2.A.17) family.</text>
</comment>
<dbReference type="EMBL" id="KI966448">
    <property type="protein sequence ID" value="EWC43945.1"/>
    <property type="molecule type" value="Genomic_DNA"/>
</dbReference>
<feature type="transmembrane region" description="Helical" evidence="9">
    <location>
        <begin position="526"/>
        <end position="547"/>
    </location>
</feature>
<feature type="transmembrane region" description="Helical" evidence="9">
    <location>
        <begin position="281"/>
        <end position="302"/>
    </location>
</feature>
<keyword evidence="4 7" id="KW-0812">Transmembrane</keyword>
<dbReference type="GO" id="GO:0005886">
    <property type="term" value="C:plasma membrane"/>
    <property type="evidence" value="ECO:0007669"/>
    <property type="project" value="UniProtKB-ARBA"/>
</dbReference>
<feature type="transmembrane region" description="Helical" evidence="9">
    <location>
        <begin position="308"/>
        <end position="331"/>
    </location>
</feature>
<dbReference type="PROSITE" id="PS01023">
    <property type="entry name" value="PTR2_2"/>
    <property type="match status" value="1"/>
</dbReference>
<dbReference type="InterPro" id="IPR000109">
    <property type="entry name" value="POT_fam"/>
</dbReference>
<organism evidence="10 11">
    <name type="scientific">Drechslerella stenobrocha 248</name>
    <dbReference type="NCBI Taxonomy" id="1043628"/>
    <lineage>
        <taxon>Eukaryota</taxon>
        <taxon>Fungi</taxon>
        <taxon>Dikarya</taxon>
        <taxon>Ascomycota</taxon>
        <taxon>Pezizomycotina</taxon>
        <taxon>Orbiliomycetes</taxon>
        <taxon>Orbiliales</taxon>
        <taxon>Orbiliaceae</taxon>
        <taxon>Drechslerella</taxon>
    </lineage>
</organism>
<dbReference type="PANTHER" id="PTHR11654">
    <property type="entry name" value="OLIGOPEPTIDE TRANSPORTER-RELATED"/>
    <property type="match status" value="1"/>
</dbReference>
<dbReference type="InterPro" id="IPR018456">
    <property type="entry name" value="PTR2_symporter_CS"/>
</dbReference>
<evidence type="ECO:0000256" key="3">
    <source>
        <dbReference type="ARBA" id="ARBA00022448"/>
    </source>
</evidence>
<dbReference type="FunFam" id="1.20.1250.20:FF:000085">
    <property type="entry name" value="MFS peptide transporter Ptr2"/>
    <property type="match status" value="1"/>
</dbReference>
<dbReference type="OrthoDB" id="8904098at2759"/>
<dbReference type="Pfam" id="PF00854">
    <property type="entry name" value="PTR2"/>
    <property type="match status" value="1"/>
</dbReference>
<dbReference type="Proteomes" id="UP000024837">
    <property type="component" value="Unassembled WGS sequence"/>
</dbReference>
<dbReference type="Gene3D" id="1.20.1250.20">
    <property type="entry name" value="MFS general substrate transporter like domains"/>
    <property type="match status" value="1"/>
</dbReference>
<evidence type="ECO:0000256" key="9">
    <source>
        <dbReference type="SAM" id="Phobius"/>
    </source>
</evidence>
<evidence type="ECO:0000256" key="8">
    <source>
        <dbReference type="SAM" id="MobiDB-lite"/>
    </source>
</evidence>
<feature type="transmembrane region" description="Helical" evidence="9">
    <location>
        <begin position="559"/>
        <end position="579"/>
    </location>
</feature>
<feature type="transmembrane region" description="Helical" evidence="9">
    <location>
        <begin position="197"/>
        <end position="219"/>
    </location>
</feature>
<feature type="compositionally biased region" description="Basic and acidic residues" evidence="8">
    <location>
        <begin position="620"/>
        <end position="640"/>
    </location>
</feature>
<keyword evidence="11" id="KW-1185">Reference proteome</keyword>
<dbReference type="SUPFAM" id="SSF103473">
    <property type="entry name" value="MFS general substrate transporter"/>
    <property type="match status" value="1"/>
</dbReference>